<reference evidence="2 3" key="1">
    <citation type="submission" date="2015-08" db="EMBL/GenBank/DDBJ databases">
        <title>Investigation of the bacterial diversity of lava forest soil.</title>
        <authorList>
            <person name="Lee J.S."/>
        </authorList>
    </citation>
    <scope>NUCLEOTIDE SEQUENCE [LARGE SCALE GENOMIC DNA]</scope>
    <source>
        <strain evidence="2 3">GJW-30</strain>
    </source>
</reference>
<dbReference type="CDD" id="cd09012">
    <property type="entry name" value="VOC_like"/>
    <property type="match status" value="1"/>
</dbReference>
<dbReference type="InterPro" id="IPR053863">
    <property type="entry name" value="Glyoxy/Ble-like_N"/>
</dbReference>
<keyword evidence="3" id="KW-1185">Reference proteome</keyword>
<evidence type="ECO:0000259" key="1">
    <source>
        <dbReference type="PROSITE" id="PS51819"/>
    </source>
</evidence>
<organism evidence="2 3">
    <name type="scientific">Variibacter gotjawalensis</name>
    <dbReference type="NCBI Taxonomy" id="1333996"/>
    <lineage>
        <taxon>Bacteria</taxon>
        <taxon>Pseudomonadati</taxon>
        <taxon>Pseudomonadota</taxon>
        <taxon>Alphaproteobacteria</taxon>
        <taxon>Hyphomicrobiales</taxon>
        <taxon>Nitrobacteraceae</taxon>
        <taxon>Variibacter</taxon>
    </lineage>
</organism>
<dbReference type="EMBL" id="AP014946">
    <property type="protein sequence ID" value="BAT58793.1"/>
    <property type="molecule type" value="Genomic_DNA"/>
</dbReference>
<protein>
    <submittedName>
        <fullName evidence="2">Glyoxalase-like domain protein</fullName>
    </submittedName>
</protein>
<proteinExistence type="predicted"/>
<dbReference type="OrthoDB" id="9798430at2"/>
<dbReference type="InterPro" id="IPR037523">
    <property type="entry name" value="VOC_core"/>
</dbReference>
<dbReference type="PROSITE" id="PS51819">
    <property type="entry name" value="VOC"/>
    <property type="match status" value="1"/>
</dbReference>
<gene>
    <name evidence="2" type="ORF">GJW-30_1_01320</name>
</gene>
<dbReference type="InterPro" id="IPR029068">
    <property type="entry name" value="Glyas_Bleomycin-R_OHBP_Dase"/>
</dbReference>
<evidence type="ECO:0000313" key="3">
    <source>
        <dbReference type="Proteomes" id="UP000236884"/>
    </source>
</evidence>
<dbReference type="Proteomes" id="UP000236884">
    <property type="component" value="Chromosome"/>
</dbReference>
<feature type="domain" description="VOC" evidence="1">
    <location>
        <begin position="2"/>
        <end position="127"/>
    </location>
</feature>
<name>A0A0S3PSA9_9BRAD</name>
<dbReference type="RefSeq" id="WP_096353245.1">
    <property type="nucleotide sequence ID" value="NZ_AP014946.1"/>
</dbReference>
<dbReference type="SUPFAM" id="SSF54593">
    <property type="entry name" value="Glyoxalase/Bleomycin resistance protein/Dihydroxybiphenyl dioxygenase"/>
    <property type="match status" value="1"/>
</dbReference>
<dbReference type="Pfam" id="PF22677">
    <property type="entry name" value="Ble-like_N"/>
    <property type="match status" value="1"/>
</dbReference>
<dbReference type="AlphaFoldDB" id="A0A0S3PSA9"/>
<sequence length="139" mass="15433">MSTKIFVNLAVKDLEKSKAFFGKLGYTFNPQFSDDTATCMIISDDIYSMLLTEPKFKQFATKPLVDAHKATEVLIALSQESREAVDKLVDTALASGGTEPRPADDHGFMYQRSYADLDGHVWEIFWMDPKFAAGEAPAA</sequence>
<dbReference type="KEGG" id="vgo:GJW-30_1_01320"/>
<dbReference type="PANTHER" id="PTHR36503:SF2">
    <property type="entry name" value="BLR2408 PROTEIN"/>
    <property type="match status" value="1"/>
</dbReference>
<evidence type="ECO:0000313" key="2">
    <source>
        <dbReference type="EMBL" id="BAT58793.1"/>
    </source>
</evidence>
<dbReference type="PANTHER" id="PTHR36503">
    <property type="entry name" value="BLR2520 PROTEIN"/>
    <property type="match status" value="1"/>
</dbReference>
<accession>A0A0S3PSA9</accession>
<dbReference type="Gene3D" id="3.10.180.10">
    <property type="entry name" value="2,3-Dihydroxybiphenyl 1,2-Dioxygenase, domain 1"/>
    <property type="match status" value="1"/>
</dbReference>